<organism evidence="1 2">
    <name type="scientific">Devosia oryzisoli</name>
    <dbReference type="NCBI Taxonomy" id="2774138"/>
    <lineage>
        <taxon>Bacteria</taxon>
        <taxon>Pseudomonadati</taxon>
        <taxon>Pseudomonadota</taxon>
        <taxon>Alphaproteobacteria</taxon>
        <taxon>Hyphomicrobiales</taxon>
        <taxon>Devosiaceae</taxon>
        <taxon>Devosia</taxon>
    </lineage>
</organism>
<dbReference type="RefSeq" id="WP_191777205.1">
    <property type="nucleotide sequence ID" value="NZ_JACYFU010000004.1"/>
</dbReference>
<dbReference type="Proteomes" id="UP000654108">
    <property type="component" value="Unassembled WGS sequence"/>
</dbReference>
<keyword evidence="2" id="KW-1185">Reference proteome</keyword>
<name>A0A927FY55_9HYPH</name>
<evidence type="ECO:0000313" key="2">
    <source>
        <dbReference type="Proteomes" id="UP000654108"/>
    </source>
</evidence>
<evidence type="ECO:0000313" key="1">
    <source>
        <dbReference type="EMBL" id="MBD8066789.1"/>
    </source>
</evidence>
<protein>
    <submittedName>
        <fullName evidence="1">Uncharacterized protein</fullName>
    </submittedName>
</protein>
<sequence>MSDIFENQGGVSGPFVDAVAISPSDTEDLLQPTRALWVGAKGDVTITTVGGSTVYFAGYGPGWLPGRVRRVHATGTTATSMIGVW</sequence>
<accession>A0A927FY55</accession>
<reference evidence="1" key="1">
    <citation type="submission" date="2020-09" db="EMBL/GenBank/DDBJ databases">
        <title>Genome seq and assembly of Devosia sp.</title>
        <authorList>
            <person name="Chhetri G."/>
        </authorList>
    </citation>
    <scope>NUCLEOTIDE SEQUENCE</scope>
    <source>
        <strain evidence="1">PTR5</strain>
    </source>
</reference>
<dbReference type="EMBL" id="JACYFU010000004">
    <property type="protein sequence ID" value="MBD8066789.1"/>
    <property type="molecule type" value="Genomic_DNA"/>
</dbReference>
<dbReference type="AlphaFoldDB" id="A0A927FY55"/>
<gene>
    <name evidence="1" type="ORF">IC608_15045</name>
</gene>
<comment type="caution">
    <text evidence="1">The sequence shown here is derived from an EMBL/GenBank/DDBJ whole genome shotgun (WGS) entry which is preliminary data.</text>
</comment>
<proteinExistence type="predicted"/>